<comment type="caution">
    <text evidence="9">The sequence shown here is derived from an EMBL/GenBank/DDBJ whole genome shotgun (WGS) entry which is preliminary data.</text>
</comment>
<dbReference type="Pfam" id="PF00069">
    <property type="entry name" value="Pkinase"/>
    <property type="match status" value="1"/>
</dbReference>
<keyword evidence="2 9" id="KW-0723">Serine/threonine-protein kinase</keyword>
<accession>A0A0F5NIA2</accession>
<dbReference type="PANTHER" id="PTHR43289:SF6">
    <property type="entry name" value="SERINE_THREONINE-PROTEIN KINASE NEKL-3"/>
    <property type="match status" value="1"/>
</dbReference>
<feature type="binding site" evidence="7">
    <location>
        <position position="106"/>
    </location>
    <ligand>
        <name>ATP</name>
        <dbReference type="ChEBI" id="CHEBI:30616"/>
    </ligand>
</feature>
<evidence type="ECO:0000256" key="5">
    <source>
        <dbReference type="ARBA" id="ARBA00022777"/>
    </source>
</evidence>
<evidence type="ECO:0000256" key="7">
    <source>
        <dbReference type="PROSITE-ProRule" id="PRU10141"/>
    </source>
</evidence>
<evidence type="ECO:0000256" key="3">
    <source>
        <dbReference type="ARBA" id="ARBA00022679"/>
    </source>
</evidence>
<dbReference type="CDD" id="cd14014">
    <property type="entry name" value="STKc_PknB_like"/>
    <property type="match status" value="1"/>
</dbReference>
<reference evidence="9 10" key="1">
    <citation type="submission" date="2016-01" db="EMBL/GenBank/DDBJ databases">
        <title>The new phylogeny of the genus Mycobacterium.</title>
        <authorList>
            <person name="Tarcisio F."/>
            <person name="Conor M."/>
            <person name="Antonella G."/>
            <person name="Elisabetta G."/>
            <person name="Giulia F.S."/>
            <person name="Sara T."/>
            <person name="Anna F."/>
            <person name="Clotilde B."/>
            <person name="Roberto B."/>
            <person name="Veronica D.S."/>
            <person name="Fabio R."/>
            <person name="Monica P."/>
            <person name="Olivier J."/>
            <person name="Enrico T."/>
            <person name="Nicola S."/>
        </authorList>
    </citation>
    <scope>NUCLEOTIDE SEQUENCE [LARGE SCALE GENOMIC DNA]</scope>
    <source>
        <strain evidence="9 10">DSM 44803</strain>
    </source>
</reference>
<evidence type="ECO:0000256" key="6">
    <source>
        <dbReference type="ARBA" id="ARBA00022840"/>
    </source>
</evidence>
<evidence type="ECO:0000313" key="10">
    <source>
        <dbReference type="Proteomes" id="UP000193781"/>
    </source>
</evidence>
<dbReference type="AlphaFoldDB" id="A0A0F5NIA2"/>
<dbReference type="Proteomes" id="UP000193781">
    <property type="component" value="Unassembled WGS sequence"/>
</dbReference>
<proteinExistence type="predicted"/>
<keyword evidence="10" id="KW-1185">Reference proteome</keyword>
<evidence type="ECO:0000256" key="1">
    <source>
        <dbReference type="ARBA" id="ARBA00012513"/>
    </source>
</evidence>
<dbReference type="SMART" id="SM00220">
    <property type="entry name" value="S_TKc"/>
    <property type="match status" value="1"/>
</dbReference>
<dbReference type="InterPro" id="IPR011009">
    <property type="entry name" value="Kinase-like_dom_sf"/>
</dbReference>
<dbReference type="PROSITE" id="PS00107">
    <property type="entry name" value="PROTEIN_KINASE_ATP"/>
    <property type="match status" value="1"/>
</dbReference>
<dbReference type="GO" id="GO:0005524">
    <property type="term" value="F:ATP binding"/>
    <property type="evidence" value="ECO:0007669"/>
    <property type="project" value="UniProtKB-UniRule"/>
</dbReference>
<sequence>MRLGGISEVAEELGVSTQRIATLRQRNDFPDAVGEIAQGPIWDLDVVAGWNSSGLRQTKAGRPKSDEKTRTLGGRFLLEHARIGGGGFADVFRATDRKTSELVAVKVLKDTVAVDPEAIKRFRRELRLLEDLHHPNVISVLAHGETDDDNIWYAMPLAQGSLTDYVDTVGGQARLIVDIMRQICTGLGYVHDRGIYHRDLKPANVLRLSNGDWAVSDFGLAVEAERHTDPLTSTLRQGLGTWVYTAPEQWQRARSADHRSDIYGLGKILQELVTQDFPVNNEVEPGPLRPVIETAIANSPDRRYQSIEHFMNALERAVDAHEEYVANESKEEAAERLQDRMRSPSVADADLIEMIEWAAALDESSHDDMHVLTRVLPWCTRGSVKFLWSEQRGAFQRVYQRFTDFLRHGNFSFEYCDVLADFTRIVVAETKDSSVMRMSVGALASLGPRHNRWHVRDVLVKILQEVKSDEMASAAVEALRAADADDVEWSISDFAIRTLPPAIRSGVEKLRPPKSSAS</sequence>
<dbReference type="OrthoDB" id="9762169at2"/>
<dbReference type="InterPro" id="IPR000719">
    <property type="entry name" value="Prot_kinase_dom"/>
</dbReference>
<dbReference type="InterPro" id="IPR017441">
    <property type="entry name" value="Protein_kinase_ATP_BS"/>
</dbReference>
<name>A0A0F5NIA2_9MYCO</name>
<feature type="domain" description="Protein kinase" evidence="8">
    <location>
        <begin position="77"/>
        <end position="379"/>
    </location>
</feature>
<dbReference type="SUPFAM" id="SSF56112">
    <property type="entry name" value="Protein kinase-like (PK-like)"/>
    <property type="match status" value="1"/>
</dbReference>
<keyword evidence="4 7" id="KW-0547">Nucleotide-binding</keyword>
<dbReference type="Gene3D" id="1.10.510.10">
    <property type="entry name" value="Transferase(Phosphotransferase) domain 1"/>
    <property type="match status" value="1"/>
</dbReference>
<keyword evidence="5 9" id="KW-0418">Kinase</keyword>
<evidence type="ECO:0000256" key="2">
    <source>
        <dbReference type="ARBA" id="ARBA00022527"/>
    </source>
</evidence>
<organism evidence="9 10">
    <name type="scientific">Mycobacterium nebraskense</name>
    <dbReference type="NCBI Taxonomy" id="244292"/>
    <lineage>
        <taxon>Bacteria</taxon>
        <taxon>Bacillati</taxon>
        <taxon>Actinomycetota</taxon>
        <taxon>Actinomycetes</taxon>
        <taxon>Mycobacteriales</taxon>
        <taxon>Mycobacteriaceae</taxon>
        <taxon>Mycobacterium</taxon>
    </lineage>
</organism>
<gene>
    <name evidence="9" type="ORF">AWC17_14650</name>
</gene>
<evidence type="ECO:0000259" key="8">
    <source>
        <dbReference type="PROSITE" id="PS50011"/>
    </source>
</evidence>
<dbReference type="PANTHER" id="PTHR43289">
    <property type="entry name" value="MITOGEN-ACTIVATED PROTEIN KINASE KINASE KINASE 20-RELATED"/>
    <property type="match status" value="1"/>
</dbReference>
<keyword evidence="3" id="KW-0808">Transferase</keyword>
<evidence type="ECO:0000256" key="4">
    <source>
        <dbReference type="ARBA" id="ARBA00022741"/>
    </source>
</evidence>
<dbReference type="Gene3D" id="3.30.200.20">
    <property type="entry name" value="Phosphorylase Kinase, domain 1"/>
    <property type="match status" value="1"/>
</dbReference>
<evidence type="ECO:0000313" key="9">
    <source>
        <dbReference type="EMBL" id="ORW16448.1"/>
    </source>
</evidence>
<dbReference type="GO" id="GO:0004674">
    <property type="term" value="F:protein serine/threonine kinase activity"/>
    <property type="evidence" value="ECO:0007669"/>
    <property type="project" value="UniProtKB-KW"/>
</dbReference>
<dbReference type="STRING" id="244292.ABW17_26075"/>
<protein>
    <recommendedName>
        <fullName evidence="1">non-specific serine/threonine protein kinase</fullName>
        <ecNumber evidence="1">2.7.11.1</ecNumber>
    </recommendedName>
</protein>
<dbReference type="PROSITE" id="PS50011">
    <property type="entry name" value="PROTEIN_KINASE_DOM"/>
    <property type="match status" value="1"/>
</dbReference>
<dbReference type="EC" id="2.7.11.1" evidence="1"/>
<keyword evidence="6 7" id="KW-0067">ATP-binding</keyword>
<dbReference type="EMBL" id="LQPH01000161">
    <property type="protein sequence ID" value="ORW16448.1"/>
    <property type="molecule type" value="Genomic_DNA"/>
</dbReference>